<dbReference type="GO" id="GO:0046052">
    <property type="term" value="P:UTP catabolic process"/>
    <property type="evidence" value="ECO:0007669"/>
    <property type="project" value="TreeGrafter"/>
</dbReference>
<accession>A0A285IUE2</accession>
<dbReference type="Gene3D" id="1.10.287.1080">
    <property type="entry name" value="MazG-like"/>
    <property type="match status" value="1"/>
</dbReference>
<dbReference type="Proteomes" id="UP000219612">
    <property type="component" value="Unassembled WGS sequence"/>
</dbReference>
<dbReference type="InterPro" id="IPR004518">
    <property type="entry name" value="MazG-like_dom"/>
</dbReference>
<proteinExistence type="predicted"/>
<feature type="compositionally biased region" description="Low complexity" evidence="1">
    <location>
        <begin position="95"/>
        <end position="178"/>
    </location>
</feature>
<feature type="region of interest" description="Disordered" evidence="1">
    <location>
        <begin position="95"/>
        <end position="194"/>
    </location>
</feature>
<dbReference type="FunFam" id="1.10.287.1080:FF:000001">
    <property type="entry name" value="Nucleoside triphosphate pyrophosphohydrolase"/>
    <property type="match status" value="1"/>
</dbReference>
<keyword evidence="4" id="KW-1185">Reference proteome</keyword>
<dbReference type="InterPro" id="IPR048015">
    <property type="entry name" value="NTP-PPase_MazG-like_N"/>
</dbReference>
<dbReference type="PANTHER" id="PTHR30522">
    <property type="entry name" value="NUCLEOSIDE TRIPHOSPHATE PYROPHOSPHOHYDROLASE"/>
    <property type="match status" value="1"/>
</dbReference>
<dbReference type="GO" id="GO:0046081">
    <property type="term" value="P:dUTP catabolic process"/>
    <property type="evidence" value="ECO:0007669"/>
    <property type="project" value="TreeGrafter"/>
</dbReference>
<dbReference type="PANTHER" id="PTHR30522:SF0">
    <property type="entry name" value="NUCLEOSIDE TRIPHOSPHATE PYROPHOSPHOHYDROLASE"/>
    <property type="match status" value="1"/>
</dbReference>
<organism evidence="3 4">
    <name type="scientific">Paractinoplanes atraurantiacus</name>
    <dbReference type="NCBI Taxonomy" id="1036182"/>
    <lineage>
        <taxon>Bacteria</taxon>
        <taxon>Bacillati</taxon>
        <taxon>Actinomycetota</taxon>
        <taxon>Actinomycetes</taxon>
        <taxon>Micromonosporales</taxon>
        <taxon>Micromonosporaceae</taxon>
        <taxon>Paractinoplanes</taxon>
    </lineage>
</organism>
<dbReference type="GO" id="GO:0046047">
    <property type="term" value="P:TTP catabolic process"/>
    <property type="evidence" value="ECO:0007669"/>
    <property type="project" value="TreeGrafter"/>
</dbReference>
<dbReference type="GO" id="GO:0046076">
    <property type="term" value="P:dTTP catabolic process"/>
    <property type="evidence" value="ECO:0007669"/>
    <property type="project" value="TreeGrafter"/>
</dbReference>
<dbReference type="GO" id="GO:0047429">
    <property type="term" value="F:nucleoside triphosphate diphosphatase activity"/>
    <property type="evidence" value="ECO:0007669"/>
    <property type="project" value="TreeGrafter"/>
</dbReference>
<dbReference type="InterPro" id="IPR011551">
    <property type="entry name" value="NTP_PyrPHydrolase_MazG"/>
</dbReference>
<dbReference type="SUPFAM" id="SSF101386">
    <property type="entry name" value="all-alpha NTP pyrophosphatases"/>
    <property type="match status" value="1"/>
</dbReference>
<feature type="domain" description="NTP pyrophosphohydrolase MazG-like" evidence="2">
    <location>
        <begin position="350"/>
        <end position="426"/>
    </location>
</feature>
<sequence length="529" mass="54001">MTARIVLLVTSPRLPAGLLTAAAWDTLRAHPVYTAAESPQAAALRASGVPVTVIDPNPETLLATLGITPSPTGAPTFMGVPITPISAAVPNFTGAPSAPSSTAVTPTPSSAGATSAPASAGATSAPSSAGATSAPSSAGATSAPSSAGATSAPASAGTDPAPTSAGAVPAPTAAGAADPLPPSPNISEISDDDSAVERGALADRREMAKLGEAAGRGGVAGRGEGVGLGEVVERGGVAGRGEGGGLGEVAGRGEVVGLGELAERGEFAGRGEVAGRGDVAEQRVVVWLAGPDGDESFARSLGLRLAREPGLAELELMYGSWDPPGARLLDAVAVMDQLVSPGGDPWKRQQNHQTLAQYLLEEAYEAYDTIEADDTDALREELGDVLLQILLHSRLAEEHPEDERWSIDDVAGGFVDKMIRRNPHVFAGEAVADIEEITANWERIKKAEKSRQSALDGIALSQPALALSAKILSRTRRAGLEVPLPTGDDVGSRLLRLVAESPDAEHLLRQAALAYADTVRARENVRPPE</sequence>
<dbReference type="AlphaFoldDB" id="A0A285IUE2"/>
<dbReference type="Pfam" id="PF03819">
    <property type="entry name" value="MazG"/>
    <property type="match status" value="1"/>
</dbReference>
<evidence type="ECO:0000259" key="2">
    <source>
        <dbReference type="Pfam" id="PF03819"/>
    </source>
</evidence>
<reference evidence="3 4" key="1">
    <citation type="submission" date="2017-09" db="EMBL/GenBank/DDBJ databases">
        <authorList>
            <person name="Ehlers B."/>
            <person name="Leendertz F.H."/>
        </authorList>
    </citation>
    <scope>NUCLEOTIDE SEQUENCE [LARGE SCALE GENOMIC DNA]</scope>
    <source>
        <strain evidence="3 4">CGMCC 4.6857</strain>
    </source>
</reference>
<name>A0A285IUE2_9ACTN</name>
<evidence type="ECO:0000313" key="4">
    <source>
        <dbReference type="Proteomes" id="UP000219612"/>
    </source>
</evidence>
<protein>
    <submittedName>
        <fullName evidence="3">MazG family protein</fullName>
    </submittedName>
</protein>
<dbReference type="EMBL" id="OBDY01000012">
    <property type="protein sequence ID" value="SNY51594.1"/>
    <property type="molecule type" value="Genomic_DNA"/>
</dbReference>
<evidence type="ECO:0000313" key="3">
    <source>
        <dbReference type="EMBL" id="SNY51594.1"/>
    </source>
</evidence>
<dbReference type="GO" id="GO:0046061">
    <property type="term" value="P:dATP catabolic process"/>
    <property type="evidence" value="ECO:0007669"/>
    <property type="project" value="TreeGrafter"/>
</dbReference>
<gene>
    <name evidence="3" type="ORF">SAMN05421748_11222</name>
</gene>
<evidence type="ECO:0000256" key="1">
    <source>
        <dbReference type="SAM" id="MobiDB-lite"/>
    </source>
</evidence>
<dbReference type="CDD" id="cd11528">
    <property type="entry name" value="NTP-PPase_MazG_Nterm"/>
    <property type="match status" value="1"/>
</dbReference>
<dbReference type="GO" id="GO:0006950">
    <property type="term" value="P:response to stress"/>
    <property type="evidence" value="ECO:0007669"/>
    <property type="project" value="UniProtKB-ARBA"/>
</dbReference>
<dbReference type="GO" id="GO:0006203">
    <property type="term" value="P:dGTP catabolic process"/>
    <property type="evidence" value="ECO:0007669"/>
    <property type="project" value="TreeGrafter"/>
</dbReference>